<proteinExistence type="predicted"/>
<dbReference type="Gene3D" id="3.30.1240.10">
    <property type="match status" value="1"/>
</dbReference>
<dbReference type="SFLD" id="SFLDG01144">
    <property type="entry name" value="C2.B.4:_PGP_Like"/>
    <property type="match status" value="1"/>
</dbReference>
<protein>
    <submittedName>
        <fullName evidence="1">HAD family phosphatase</fullName>
    </submittedName>
</protein>
<dbReference type="RefSeq" id="WP_136137252.1">
    <property type="nucleotide sequence ID" value="NZ_SDGV01000017.1"/>
</dbReference>
<dbReference type="InterPro" id="IPR000150">
    <property type="entry name" value="Cof"/>
</dbReference>
<dbReference type="OrthoDB" id="9790031at2"/>
<sequence length="272" mass="30325">MIKLIALDLDGTLLKKDKTISQKNIDCLRQAKALGVKIVICTGRPLAAIEAIIDEIGLRDTGDYSITFNGGAVQANASGEVMRAHFLNRSQVEDVFTLMQKIDLPLDVISEATCYHLPTAKEHPSIYQTLNPILSYEDVTLEELPKDIPYHKMVVAYEMDYLDEKIKVIPTDYYQKFNMMKSRTRLLEILHPEVSKANAINELATHLGIEQAEVMAIGDEENDRSMIEYAGIGVVMGNGNPELKKVAQFVSTTNEEDGVAHAIETLVLPDYQ</sequence>
<dbReference type="NCBIfam" id="TIGR01484">
    <property type="entry name" value="HAD-SF-IIB"/>
    <property type="match status" value="1"/>
</dbReference>
<organism evidence="1 2">
    <name type="scientific">Vagococcus silagei</name>
    <dbReference type="NCBI Taxonomy" id="2508885"/>
    <lineage>
        <taxon>Bacteria</taxon>
        <taxon>Bacillati</taxon>
        <taxon>Bacillota</taxon>
        <taxon>Bacilli</taxon>
        <taxon>Lactobacillales</taxon>
        <taxon>Enterococcaceae</taxon>
        <taxon>Vagococcus</taxon>
    </lineage>
</organism>
<dbReference type="NCBIfam" id="TIGR00099">
    <property type="entry name" value="Cof-subfamily"/>
    <property type="match status" value="1"/>
</dbReference>
<dbReference type="InterPro" id="IPR023214">
    <property type="entry name" value="HAD_sf"/>
</dbReference>
<dbReference type="GO" id="GO:0005829">
    <property type="term" value="C:cytosol"/>
    <property type="evidence" value="ECO:0007669"/>
    <property type="project" value="TreeGrafter"/>
</dbReference>
<dbReference type="CDD" id="cd07516">
    <property type="entry name" value="HAD_Pase"/>
    <property type="match status" value="1"/>
</dbReference>
<dbReference type="AlphaFoldDB" id="A0A4S3B430"/>
<name>A0A4S3B430_9ENTE</name>
<dbReference type="GO" id="GO:0000287">
    <property type="term" value="F:magnesium ion binding"/>
    <property type="evidence" value="ECO:0007669"/>
    <property type="project" value="TreeGrafter"/>
</dbReference>
<dbReference type="InterPro" id="IPR006379">
    <property type="entry name" value="HAD-SF_hydro_IIB"/>
</dbReference>
<dbReference type="SUPFAM" id="SSF56784">
    <property type="entry name" value="HAD-like"/>
    <property type="match status" value="1"/>
</dbReference>
<keyword evidence="2" id="KW-1185">Reference proteome</keyword>
<dbReference type="PANTHER" id="PTHR10000:SF8">
    <property type="entry name" value="HAD SUPERFAMILY HYDROLASE-LIKE, TYPE 3"/>
    <property type="match status" value="1"/>
</dbReference>
<reference evidence="1 2" key="1">
    <citation type="submission" date="2019-01" db="EMBL/GenBank/DDBJ databases">
        <title>Vagococcus silagei sp. nov. isolated from brewer's grain.</title>
        <authorList>
            <person name="Guu J.-R."/>
        </authorList>
    </citation>
    <scope>NUCLEOTIDE SEQUENCE [LARGE SCALE GENOMIC DNA]</scope>
    <source>
        <strain evidence="1 2">2B-2</strain>
    </source>
</reference>
<dbReference type="Gene3D" id="3.40.50.1000">
    <property type="entry name" value="HAD superfamily/HAD-like"/>
    <property type="match status" value="1"/>
</dbReference>
<evidence type="ECO:0000313" key="1">
    <source>
        <dbReference type="EMBL" id="THB61007.1"/>
    </source>
</evidence>
<dbReference type="SFLD" id="SFLDG01140">
    <property type="entry name" value="C2.B:_Phosphomannomutase_and_P"/>
    <property type="match status" value="1"/>
</dbReference>
<dbReference type="SFLD" id="SFLDS00003">
    <property type="entry name" value="Haloacid_Dehalogenase"/>
    <property type="match status" value="1"/>
</dbReference>
<dbReference type="EMBL" id="SDGV01000017">
    <property type="protein sequence ID" value="THB61007.1"/>
    <property type="molecule type" value="Genomic_DNA"/>
</dbReference>
<accession>A0A4S3B430</accession>
<dbReference type="InterPro" id="IPR036412">
    <property type="entry name" value="HAD-like_sf"/>
</dbReference>
<dbReference type="GO" id="GO:0016791">
    <property type="term" value="F:phosphatase activity"/>
    <property type="evidence" value="ECO:0007669"/>
    <property type="project" value="TreeGrafter"/>
</dbReference>
<dbReference type="Proteomes" id="UP000310506">
    <property type="component" value="Unassembled WGS sequence"/>
</dbReference>
<dbReference type="PANTHER" id="PTHR10000">
    <property type="entry name" value="PHOSPHOSERINE PHOSPHATASE"/>
    <property type="match status" value="1"/>
</dbReference>
<dbReference type="Pfam" id="PF08282">
    <property type="entry name" value="Hydrolase_3"/>
    <property type="match status" value="1"/>
</dbReference>
<gene>
    <name evidence="1" type="ORF">ESZ54_08550</name>
</gene>
<evidence type="ECO:0000313" key="2">
    <source>
        <dbReference type="Proteomes" id="UP000310506"/>
    </source>
</evidence>
<comment type="caution">
    <text evidence="1">The sequence shown here is derived from an EMBL/GenBank/DDBJ whole genome shotgun (WGS) entry which is preliminary data.</text>
</comment>